<dbReference type="AlphaFoldDB" id="A0A6A5Z4X3"/>
<protein>
    <submittedName>
        <fullName evidence="2">Uncharacterized protein</fullName>
    </submittedName>
</protein>
<organism evidence="2 3">
    <name type="scientific">Lophiotrema nucula</name>
    <dbReference type="NCBI Taxonomy" id="690887"/>
    <lineage>
        <taxon>Eukaryota</taxon>
        <taxon>Fungi</taxon>
        <taxon>Dikarya</taxon>
        <taxon>Ascomycota</taxon>
        <taxon>Pezizomycotina</taxon>
        <taxon>Dothideomycetes</taxon>
        <taxon>Pleosporomycetidae</taxon>
        <taxon>Pleosporales</taxon>
        <taxon>Lophiotremataceae</taxon>
        <taxon>Lophiotrema</taxon>
    </lineage>
</organism>
<keyword evidence="3" id="KW-1185">Reference proteome</keyword>
<evidence type="ECO:0000256" key="1">
    <source>
        <dbReference type="SAM" id="MobiDB-lite"/>
    </source>
</evidence>
<accession>A0A6A5Z4X3</accession>
<feature type="region of interest" description="Disordered" evidence="1">
    <location>
        <begin position="1"/>
        <end position="41"/>
    </location>
</feature>
<sequence length="111" mass="12165">MLSPVSLLGSDMGMASAASKSSRPQEAFLPQRASRRSGSKAEQMIADVERLHEFGISLSLFPEDPLLRRSLKRMKERFQSLVVLGVSCGERDMSDGDCLDSDSDDDPGEDE</sequence>
<dbReference type="EMBL" id="ML977326">
    <property type="protein sequence ID" value="KAF2114053.1"/>
    <property type="molecule type" value="Genomic_DNA"/>
</dbReference>
<name>A0A6A5Z4X3_9PLEO</name>
<evidence type="ECO:0000313" key="2">
    <source>
        <dbReference type="EMBL" id="KAF2114053.1"/>
    </source>
</evidence>
<proteinExistence type="predicted"/>
<evidence type="ECO:0000313" key="3">
    <source>
        <dbReference type="Proteomes" id="UP000799770"/>
    </source>
</evidence>
<feature type="region of interest" description="Disordered" evidence="1">
    <location>
        <begin position="89"/>
        <end position="111"/>
    </location>
</feature>
<feature type="compositionally biased region" description="Acidic residues" evidence="1">
    <location>
        <begin position="95"/>
        <end position="111"/>
    </location>
</feature>
<gene>
    <name evidence="2" type="ORF">BDV96DRAFT_577475</name>
</gene>
<dbReference type="Proteomes" id="UP000799770">
    <property type="component" value="Unassembled WGS sequence"/>
</dbReference>
<dbReference type="OrthoDB" id="3767041at2759"/>
<reference evidence="2" key="1">
    <citation type="journal article" date="2020" name="Stud. Mycol.">
        <title>101 Dothideomycetes genomes: a test case for predicting lifestyles and emergence of pathogens.</title>
        <authorList>
            <person name="Haridas S."/>
            <person name="Albert R."/>
            <person name="Binder M."/>
            <person name="Bloem J."/>
            <person name="Labutti K."/>
            <person name="Salamov A."/>
            <person name="Andreopoulos B."/>
            <person name="Baker S."/>
            <person name="Barry K."/>
            <person name="Bills G."/>
            <person name="Bluhm B."/>
            <person name="Cannon C."/>
            <person name="Castanera R."/>
            <person name="Culley D."/>
            <person name="Daum C."/>
            <person name="Ezra D."/>
            <person name="Gonzalez J."/>
            <person name="Henrissat B."/>
            <person name="Kuo A."/>
            <person name="Liang C."/>
            <person name="Lipzen A."/>
            <person name="Lutzoni F."/>
            <person name="Magnuson J."/>
            <person name="Mondo S."/>
            <person name="Nolan M."/>
            <person name="Ohm R."/>
            <person name="Pangilinan J."/>
            <person name="Park H.-J."/>
            <person name="Ramirez L."/>
            <person name="Alfaro M."/>
            <person name="Sun H."/>
            <person name="Tritt A."/>
            <person name="Yoshinaga Y."/>
            <person name="Zwiers L.-H."/>
            <person name="Turgeon B."/>
            <person name="Goodwin S."/>
            <person name="Spatafora J."/>
            <person name="Crous P."/>
            <person name="Grigoriev I."/>
        </authorList>
    </citation>
    <scope>NUCLEOTIDE SEQUENCE</scope>
    <source>
        <strain evidence="2">CBS 627.86</strain>
    </source>
</reference>